<protein>
    <submittedName>
        <fullName evidence="2">Uncharacterized protein</fullName>
    </submittedName>
</protein>
<evidence type="ECO:0000313" key="2">
    <source>
        <dbReference type="EMBL" id="PPK75230.1"/>
    </source>
</evidence>
<keyword evidence="1" id="KW-0732">Signal</keyword>
<sequence length="119" mass="12961">MKITKNTVLSLLLAFSLGSTCVIAYAEGADKSSVNSPNETIMHIEKAIVEISHRDFMPPSEHLKAARVASEKVTGNTDIVKKANASIIQAQIKANQFDIKGATDELNKTLELYKSLKSE</sequence>
<feature type="signal peptide" evidence="1">
    <location>
        <begin position="1"/>
        <end position="24"/>
    </location>
</feature>
<dbReference type="Proteomes" id="UP000240010">
    <property type="component" value="Unassembled WGS sequence"/>
</dbReference>
<gene>
    <name evidence="2" type="ORF">B0F87_10676</name>
</gene>
<evidence type="ECO:0000313" key="3">
    <source>
        <dbReference type="Proteomes" id="UP000240010"/>
    </source>
</evidence>
<comment type="caution">
    <text evidence="2">The sequence shown here is derived from an EMBL/GenBank/DDBJ whole genome shotgun (WGS) entry which is preliminary data.</text>
</comment>
<reference evidence="2 3" key="1">
    <citation type="submission" date="2018-02" db="EMBL/GenBank/DDBJ databases">
        <title>Subsurface microbial communities from deep shales in Ohio and West Virginia, USA.</title>
        <authorList>
            <person name="Wrighton K."/>
        </authorList>
    </citation>
    <scope>NUCLEOTIDE SEQUENCE [LARGE SCALE GENOMIC DNA]</scope>
    <source>
        <strain evidence="2 3">OWC-DMM</strain>
    </source>
</reference>
<organism evidence="2 3">
    <name type="scientific">Methylobacter tundripaludum</name>
    <dbReference type="NCBI Taxonomy" id="173365"/>
    <lineage>
        <taxon>Bacteria</taxon>
        <taxon>Pseudomonadati</taxon>
        <taxon>Pseudomonadota</taxon>
        <taxon>Gammaproteobacteria</taxon>
        <taxon>Methylococcales</taxon>
        <taxon>Methylococcaceae</taxon>
        <taxon>Methylobacter</taxon>
    </lineage>
</organism>
<accession>A0A2S6HCQ4</accession>
<proteinExistence type="predicted"/>
<evidence type="ECO:0000256" key="1">
    <source>
        <dbReference type="SAM" id="SignalP"/>
    </source>
</evidence>
<name>A0A2S6HCQ4_9GAMM</name>
<dbReference type="EMBL" id="PTIZ01000006">
    <property type="protein sequence ID" value="PPK75230.1"/>
    <property type="molecule type" value="Genomic_DNA"/>
</dbReference>
<dbReference type="AlphaFoldDB" id="A0A2S6HCQ4"/>
<feature type="chain" id="PRO_5015604219" evidence="1">
    <location>
        <begin position="25"/>
        <end position="119"/>
    </location>
</feature>
<dbReference type="RefSeq" id="WP_104429106.1">
    <property type="nucleotide sequence ID" value="NZ_PTIZ01000006.1"/>
</dbReference>